<dbReference type="Pfam" id="PF18998">
    <property type="entry name" value="Flg_new_2"/>
    <property type="match status" value="3"/>
</dbReference>
<proteinExistence type="predicted"/>
<dbReference type="RefSeq" id="WP_173179495.1">
    <property type="nucleotide sequence ID" value="NZ_AP021876.1"/>
</dbReference>
<dbReference type="KEGG" id="dov:DSCO28_33080"/>
<reference evidence="2 3" key="1">
    <citation type="submission" date="2019-11" db="EMBL/GenBank/DDBJ databases">
        <title>Comparative genomics of hydrocarbon-degrading Desulfosarcina strains.</title>
        <authorList>
            <person name="Watanabe M."/>
            <person name="Kojima H."/>
            <person name="Fukui M."/>
        </authorList>
    </citation>
    <scope>NUCLEOTIDE SEQUENCE [LARGE SCALE GENOMIC DNA]</scope>
    <source>
        <strain evidence="2 3">28bB2T</strain>
    </source>
</reference>
<evidence type="ECO:0000259" key="1">
    <source>
        <dbReference type="PROSITE" id="PS50022"/>
    </source>
</evidence>
<dbReference type="SUPFAM" id="SSF49265">
    <property type="entry name" value="Fibronectin type III"/>
    <property type="match status" value="1"/>
</dbReference>
<feature type="domain" description="F5/8 type C" evidence="1">
    <location>
        <begin position="732"/>
        <end position="864"/>
    </location>
</feature>
<gene>
    <name evidence="2" type="ORF">DSCO28_33080</name>
</gene>
<protein>
    <recommendedName>
        <fullName evidence="1">F5/8 type C domain-containing protein</fullName>
    </recommendedName>
</protein>
<dbReference type="Gene3D" id="2.60.40.10">
    <property type="entry name" value="Immunoglobulins"/>
    <property type="match status" value="1"/>
</dbReference>
<accession>A0A5K7ZKP6</accession>
<dbReference type="Gene3D" id="2.60.120.260">
    <property type="entry name" value="Galactose-binding domain-like"/>
    <property type="match status" value="4"/>
</dbReference>
<organism evidence="2 3">
    <name type="scientific">Desulfosarcina ovata subsp. sediminis</name>
    <dbReference type="NCBI Taxonomy" id="885957"/>
    <lineage>
        <taxon>Bacteria</taxon>
        <taxon>Pseudomonadati</taxon>
        <taxon>Thermodesulfobacteriota</taxon>
        <taxon>Desulfobacteria</taxon>
        <taxon>Desulfobacterales</taxon>
        <taxon>Desulfosarcinaceae</taxon>
        <taxon>Desulfosarcina</taxon>
    </lineage>
</organism>
<dbReference type="CDD" id="cd02795">
    <property type="entry name" value="CBM6-CBM35-CBM36_like"/>
    <property type="match status" value="1"/>
</dbReference>
<dbReference type="InterPro" id="IPR044060">
    <property type="entry name" value="Bacterial_rp_domain"/>
</dbReference>
<dbReference type="InterPro" id="IPR000421">
    <property type="entry name" value="FA58C"/>
</dbReference>
<evidence type="ECO:0000313" key="2">
    <source>
        <dbReference type="EMBL" id="BBO82742.1"/>
    </source>
</evidence>
<evidence type="ECO:0000313" key="3">
    <source>
        <dbReference type="Proteomes" id="UP000425960"/>
    </source>
</evidence>
<dbReference type="PROSITE" id="PS50022">
    <property type="entry name" value="FA58C_3"/>
    <property type="match status" value="3"/>
</dbReference>
<dbReference type="SMART" id="SM00231">
    <property type="entry name" value="FA58C"/>
    <property type="match status" value="2"/>
</dbReference>
<dbReference type="AlphaFoldDB" id="A0A5K7ZKP6"/>
<feature type="domain" description="F5/8 type C" evidence="1">
    <location>
        <begin position="569"/>
        <end position="726"/>
    </location>
</feature>
<dbReference type="CDD" id="cd00063">
    <property type="entry name" value="FN3"/>
    <property type="match status" value="1"/>
</dbReference>
<dbReference type="InterPro" id="IPR036116">
    <property type="entry name" value="FN3_sf"/>
</dbReference>
<dbReference type="InterPro" id="IPR003961">
    <property type="entry name" value="FN3_dom"/>
</dbReference>
<dbReference type="InterPro" id="IPR008979">
    <property type="entry name" value="Galactose-bd-like_sf"/>
</dbReference>
<dbReference type="Proteomes" id="UP000425960">
    <property type="component" value="Chromosome"/>
</dbReference>
<feature type="domain" description="F5/8 type C" evidence="1">
    <location>
        <begin position="874"/>
        <end position="1038"/>
    </location>
</feature>
<dbReference type="SUPFAM" id="SSF49785">
    <property type="entry name" value="Galactose-binding domain-like"/>
    <property type="match status" value="4"/>
</dbReference>
<dbReference type="Pfam" id="PF00754">
    <property type="entry name" value="F5_F8_type_C"/>
    <property type="match status" value="3"/>
</dbReference>
<dbReference type="EMBL" id="AP021876">
    <property type="protein sequence ID" value="BBO82742.1"/>
    <property type="molecule type" value="Genomic_DNA"/>
</dbReference>
<dbReference type="InterPro" id="IPR013783">
    <property type="entry name" value="Ig-like_fold"/>
</dbReference>
<name>A0A5K7ZKP6_9BACT</name>
<sequence>MLYRLLRPKCGFVVLASTFTLVLYFSMFSICFSSEAYLIPKTTEVSFIWNFNNPAPEGYRVYQRTQGSSYNYAQPVWSGSENTCTVYNLEYGTMYYFVVRAYAGAVEGEDSKELSYIEYASPQILHDITATAGENGSVSPPGVQTVDENTDLSVTISADPGYRIEDVIVDGESQGPISEYTFSNVSSDHTLYATFKADTYKIEAQCGSNGSISPTGIISVESGQDLTYIITPDIGHHLESLVVDGITVSPSITYTFLSVDSDHSITAHFAVDTFKIDATTEANGSISPSGEASTNYGEDVTYTITPDSGYRVADVKVDGKSVGSIRSYTFNEIESDHTIHVTFQRETYSIHAIAESGGTIMPSGETVLVSGGNQEYQIVPNDGFQVADVIIDGQSKGSIESYHFMDVQENHSISVSFSETELVSIMIEAEDGDIYWPMIINDGEDNQTDSYVWVPNDENKTVNITQDEGFADYQFEVPQVGEYYIWIRQSSSDANSDSFLISLDDNEQLIWHTCFSGKNTFSWDVVSMRSYDGPRDSSSPMIYRLSAGRHTLRIESRENGTKIDKILITSQTGYPVYDSKISSENWSLVYADSEAPDYAARNAFDGNPDTFWHTQWGESAQEPLPPHELWIDLGTEERISGFRYLPRQDGIPNGNISEYAFYVSLEKPVETSDWGEPVAKGFFGNDEMEKEVGCEAVYARYVRMVALSEVNGNPWTSVAEISVMRSDVPIKLDDRMLSSESWSLVYADSEAPDYAARNAFDGNPDTFWHTQWGESAQEPLPPHELWIDLGVEEWISGFRYLPRQDGSPNGNISEYAFYVSLEKPVETSDWGEPVAKGFFENDGMEKEVGCEAVYARYVRMVALSEVNGNPWTSVAEILVMRSDAPIKLDDRMVSSENWSLVYADSEAPDYAARNAFDGNPDTFWHTQWGESAQEPLPPHELWIDLGTEERISGFRYLPRQDGIPNGNISEYAFYVSLEKPVETSDWGEPVAKGFFGNDEMEKEVGCEAVYARYVRMVALSEVNGNPWTSVAEILVYRY</sequence>